<comment type="caution">
    <text evidence="1">The sequence shown here is derived from an EMBL/GenBank/DDBJ whole genome shotgun (WGS) entry which is preliminary data.</text>
</comment>
<name>A0A368JLP0_9BACT</name>
<dbReference type="OrthoDB" id="961953at2"/>
<dbReference type="Proteomes" id="UP000253383">
    <property type="component" value="Unassembled WGS sequence"/>
</dbReference>
<proteinExistence type="predicted"/>
<dbReference type="AlphaFoldDB" id="A0A368JLP0"/>
<dbReference type="EMBL" id="QOWE01000014">
    <property type="protein sequence ID" value="RCR68205.1"/>
    <property type="molecule type" value="Genomic_DNA"/>
</dbReference>
<reference evidence="1 2" key="1">
    <citation type="submission" date="2018-07" db="EMBL/GenBank/DDBJ databases">
        <title>Genome analysis of Larkinella rosea.</title>
        <authorList>
            <person name="Zhou Z."/>
            <person name="Wang G."/>
        </authorList>
    </citation>
    <scope>NUCLEOTIDE SEQUENCE [LARGE SCALE GENOMIC DNA]</scope>
    <source>
        <strain evidence="2">zzj9</strain>
    </source>
</reference>
<dbReference type="InterPro" id="IPR025455">
    <property type="entry name" value="DUF4276"/>
</dbReference>
<accession>A0A368JLP0</accession>
<dbReference type="Pfam" id="PF14103">
    <property type="entry name" value="DUF4276"/>
    <property type="match status" value="1"/>
</dbReference>
<evidence type="ECO:0000313" key="1">
    <source>
        <dbReference type="EMBL" id="RCR68205.1"/>
    </source>
</evidence>
<protein>
    <submittedName>
        <fullName evidence="1">DUF4276 family protein</fullName>
    </submittedName>
</protein>
<dbReference type="RefSeq" id="WP_114407336.1">
    <property type="nucleotide sequence ID" value="NZ_QOWE01000014.1"/>
</dbReference>
<gene>
    <name evidence="1" type="ORF">DUE52_17525</name>
</gene>
<sequence length="207" mass="23833">MKSIKYALIAEGYSEYKFIPVYLQRMTSSLGLQVKRSKIDLLKKQPSKSKVYNEAAKLGQSAFQDGAVLCLIGVDLDRPDQTPEQSDHTKELKKLENAVKPILKKYGHQIKLYVPVQAIEHWLAYQKYRLDDGKRPANNSLEKNHQDELKAFVYGDKKAKQWKIEEVAQTVAEKADFEELAKQSRSFDHFHKQIVTFLASYNNTTKP</sequence>
<keyword evidence="2" id="KW-1185">Reference proteome</keyword>
<organism evidence="1 2">
    <name type="scientific">Larkinella punicea</name>
    <dbReference type="NCBI Taxonomy" id="2315727"/>
    <lineage>
        <taxon>Bacteria</taxon>
        <taxon>Pseudomonadati</taxon>
        <taxon>Bacteroidota</taxon>
        <taxon>Cytophagia</taxon>
        <taxon>Cytophagales</taxon>
        <taxon>Spirosomataceae</taxon>
        <taxon>Larkinella</taxon>
    </lineage>
</organism>
<evidence type="ECO:0000313" key="2">
    <source>
        <dbReference type="Proteomes" id="UP000253383"/>
    </source>
</evidence>